<dbReference type="Proteomes" id="UP000037505">
    <property type="component" value="Unassembled WGS sequence"/>
</dbReference>
<dbReference type="InterPro" id="IPR040125">
    <property type="entry name" value="Squalene_monox"/>
</dbReference>
<evidence type="ECO:0000256" key="5">
    <source>
        <dbReference type="ARBA" id="ARBA00022630"/>
    </source>
</evidence>
<evidence type="ECO:0000256" key="7">
    <source>
        <dbReference type="ARBA" id="ARBA00022848"/>
    </source>
</evidence>
<evidence type="ECO:0000256" key="3">
    <source>
        <dbReference type="ARBA" id="ARBA00008802"/>
    </source>
</evidence>
<feature type="transmembrane region" description="Helical" evidence="10">
    <location>
        <begin position="114"/>
        <end position="132"/>
    </location>
</feature>
<evidence type="ECO:0000256" key="9">
    <source>
        <dbReference type="ARBA" id="ARBA00023136"/>
    </source>
</evidence>
<dbReference type="GO" id="GO:0004506">
    <property type="term" value="F:squalene monooxygenase activity"/>
    <property type="evidence" value="ECO:0007669"/>
    <property type="project" value="UniProtKB-UniRule"/>
</dbReference>
<keyword evidence="5 10" id="KW-0285">Flavoprotein</keyword>
<evidence type="ECO:0000313" key="12">
    <source>
        <dbReference type="EMBL" id="KNG89108.1"/>
    </source>
</evidence>
<dbReference type="InterPro" id="IPR036188">
    <property type="entry name" value="FAD/NAD-bd_sf"/>
</dbReference>
<keyword evidence="9 10" id="KW-0472">Membrane</keyword>
<evidence type="ECO:0000313" key="13">
    <source>
        <dbReference type="Proteomes" id="UP000037505"/>
    </source>
</evidence>
<dbReference type="OrthoDB" id="1678617at2759"/>
<keyword evidence="10" id="KW-0812">Transmembrane</keyword>
<dbReference type="Pfam" id="PF08491">
    <property type="entry name" value="SE"/>
    <property type="match status" value="1"/>
</dbReference>
<dbReference type="EC" id="1.14.14.17" evidence="4 10"/>
<dbReference type="GO" id="GO:0006696">
    <property type="term" value="P:ergosterol biosynthetic process"/>
    <property type="evidence" value="ECO:0007669"/>
    <property type="project" value="TreeGrafter"/>
</dbReference>
<evidence type="ECO:0000256" key="2">
    <source>
        <dbReference type="ARBA" id="ARBA00004154"/>
    </source>
</evidence>
<dbReference type="UniPathway" id="UPA00767">
    <property type="reaction ID" value="UER00752"/>
</dbReference>
<name>A0A0L1JCF0_ASPN3</name>
<protein>
    <recommendedName>
        <fullName evidence="4 10">Squalene monooxygenase</fullName>
        <ecNumber evidence="4 10">1.14.14.17</ecNumber>
    </recommendedName>
</protein>
<sequence>LVILGDALNMRHPLTGGGMTVAFNDVLVFRDLLSPEKVPDFADTDRVLKQLKSFHWKRKNGSSVINILAMALYALFSANDENLRVLQRGCFHYFDMGMYSEPMGLLGGLIKKPFVLFYHFFTVAFLSLWVLLREAPLYQLPWSLIRCVMVFWTACVVIFPYMLIEAFC</sequence>
<evidence type="ECO:0000259" key="11">
    <source>
        <dbReference type="Pfam" id="PF08491"/>
    </source>
</evidence>
<feature type="transmembrane region" description="Helical" evidence="10">
    <location>
        <begin position="144"/>
        <end position="164"/>
    </location>
</feature>
<reference evidence="12 13" key="1">
    <citation type="submission" date="2014-06" db="EMBL/GenBank/DDBJ databases">
        <title>The Genome of the Aflatoxigenic Filamentous Fungus Aspergillus nomius.</title>
        <authorList>
            <person name="Moore M.G."/>
            <person name="Shannon B.M."/>
            <person name="Brian M.M."/>
        </authorList>
    </citation>
    <scope>NUCLEOTIDE SEQUENCE [LARGE SCALE GENOMIC DNA]</scope>
    <source>
        <strain evidence="12 13">NRRL 13137</strain>
    </source>
</reference>
<keyword evidence="6 10" id="KW-0274">FAD</keyword>
<organism evidence="12 13">
    <name type="scientific">Aspergillus nomiae NRRL (strain ATCC 15546 / NRRL 13137 / CBS 260.88 / M93)</name>
    <dbReference type="NCBI Taxonomy" id="1509407"/>
    <lineage>
        <taxon>Eukaryota</taxon>
        <taxon>Fungi</taxon>
        <taxon>Dikarya</taxon>
        <taxon>Ascomycota</taxon>
        <taxon>Pezizomycotina</taxon>
        <taxon>Eurotiomycetes</taxon>
        <taxon>Eurotiomycetidae</taxon>
        <taxon>Eurotiales</taxon>
        <taxon>Aspergillaceae</taxon>
        <taxon>Aspergillus</taxon>
        <taxon>Aspergillus subgen. Circumdati</taxon>
    </lineage>
</organism>
<evidence type="ECO:0000256" key="8">
    <source>
        <dbReference type="ARBA" id="ARBA00023002"/>
    </source>
</evidence>
<gene>
    <name evidence="12" type="ORF">ANOM_003443</name>
</gene>
<feature type="non-terminal residue" evidence="12">
    <location>
        <position position="1"/>
    </location>
</feature>
<dbReference type="PANTHER" id="PTHR10835:SF0">
    <property type="entry name" value="SQUALENE MONOOXYGENASE"/>
    <property type="match status" value="1"/>
</dbReference>
<dbReference type="PANTHER" id="PTHR10835">
    <property type="entry name" value="SQUALENE MONOOXYGENASE"/>
    <property type="match status" value="1"/>
</dbReference>
<comment type="function">
    <text evidence="10">Catalyzes the stereospecific oxidation of squalene to (S)-2,3-epoxysqualene, and is considered to be a rate-limiting enzyme in steroid biosynthesis.</text>
</comment>
<keyword evidence="10" id="KW-1133">Transmembrane helix</keyword>
<keyword evidence="8 10" id="KW-0560">Oxidoreductase</keyword>
<comment type="subcellular location">
    <subcellularLocation>
        <location evidence="10">Endoplasmic reticulum membrane</location>
        <topology evidence="10">Multi-pass membrane protein</topology>
    </subcellularLocation>
    <subcellularLocation>
        <location evidence="2">Microsome membrane</location>
        <topology evidence="2">Multi-pass membrane protein</topology>
    </subcellularLocation>
</comment>
<evidence type="ECO:0000256" key="4">
    <source>
        <dbReference type="ARBA" id="ARBA00012312"/>
    </source>
</evidence>
<evidence type="ECO:0000256" key="1">
    <source>
        <dbReference type="ARBA" id="ARBA00001974"/>
    </source>
</evidence>
<dbReference type="GO" id="GO:0050660">
    <property type="term" value="F:flavin adenine dinucleotide binding"/>
    <property type="evidence" value="ECO:0007669"/>
    <property type="project" value="UniProtKB-UniRule"/>
</dbReference>
<keyword evidence="13" id="KW-1185">Reference proteome</keyword>
<keyword evidence="7" id="KW-0492">Microsome</keyword>
<comment type="cofactor">
    <cofactor evidence="1 10">
        <name>FAD</name>
        <dbReference type="ChEBI" id="CHEBI:57692"/>
    </cofactor>
</comment>
<dbReference type="GO" id="GO:0005789">
    <property type="term" value="C:endoplasmic reticulum membrane"/>
    <property type="evidence" value="ECO:0007669"/>
    <property type="project" value="UniProtKB-SubCell"/>
</dbReference>
<keyword evidence="10" id="KW-0256">Endoplasmic reticulum</keyword>
<evidence type="ECO:0000256" key="6">
    <source>
        <dbReference type="ARBA" id="ARBA00022827"/>
    </source>
</evidence>
<dbReference type="AlphaFoldDB" id="A0A0L1JCF0"/>
<dbReference type="RefSeq" id="XP_015410031.1">
    <property type="nucleotide sequence ID" value="XM_015548700.1"/>
</dbReference>
<dbReference type="EMBL" id="JNOM01000038">
    <property type="protein sequence ID" value="KNG89108.1"/>
    <property type="molecule type" value="Genomic_DNA"/>
</dbReference>
<comment type="catalytic activity">
    <reaction evidence="10">
        <text>squalene + reduced [NADPH--hemoprotein reductase] + O2 = (S)-2,3-epoxysqualene + oxidized [NADPH--hemoprotein reductase] + H2O + H(+)</text>
        <dbReference type="Rhea" id="RHEA:25282"/>
        <dbReference type="Rhea" id="RHEA-COMP:11964"/>
        <dbReference type="Rhea" id="RHEA-COMP:11965"/>
        <dbReference type="ChEBI" id="CHEBI:15377"/>
        <dbReference type="ChEBI" id="CHEBI:15378"/>
        <dbReference type="ChEBI" id="CHEBI:15379"/>
        <dbReference type="ChEBI" id="CHEBI:15440"/>
        <dbReference type="ChEBI" id="CHEBI:15441"/>
        <dbReference type="ChEBI" id="CHEBI:57618"/>
        <dbReference type="ChEBI" id="CHEBI:58210"/>
        <dbReference type="EC" id="1.14.14.17"/>
    </reaction>
</comment>
<dbReference type="GeneID" id="26805247"/>
<dbReference type="Gene3D" id="3.50.50.60">
    <property type="entry name" value="FAD/NAD(P)-binding domain"/>
    <property type="match status" value="1"/>
</dbReference>
<evidence type="ECO:0000256" key="10">
    <source>
        <dbReference type="RuleBase" id="RU367121"/>
    </source>
</evidence>
<feature type="domain" description="Squalene epoxidase" evidence="11">
    <location>
        <begin position="1"/>
        <end position="144"/>
    </location>
</feature>
<comment type="similarity">
    <text evidence="3 10">Belongs to the squalene monooxygenase family.</text>
</comment>
<dbReference type="SUPFAM" id="SSF51905">
    <property type="entry name" value="FAD/NAD(P)-binding domain"/>
    <property type="match status" value="1"/>
</dbReference>
<proteinExistence type="inferred from homology"/>
<comment type="caution">
    <text evidence="12">The sequence shown here is derived from an EMBL/GenBank/DDBJ whole genome shotgun (WGS) entry which is preliminary data.</text>
</comment>
<dbReference type="STRING" id="1509407.A0A0L1JCF0"/>
<accession>A0A0L1JCF0</accession>
<dbReference type="InterPro" id="IPR013698">
    <property type="entry name" value="Squalene_epoxidase"/>
</dbReference>